<sequence length="169" mass="19588">MYFWNTKKLIDDLKNDRLTEQNYKNYYLISSAFMLIMMFAMRFAPIDDVLPNLIDAALSIIILIVGVNFCFKANGGNQGKQFLNRLICLFLPIGVRFILVYLLLFTVFILAFIVTARFIDATQIPALIEPYQKWVGFSISVIMQVMMYWRFCVALRAISRIDNEVLETG</sequence>
<feature type="transmembrane region" description="Helical" evidence="1">
    <location>
        <begin position="56"/>
        <end position="74"/>
    </location>
</feature>
<evidence type="ECO:0000313" key="2">
    <source>
        <dbReference type="EMBL" id="EPF83512.1"/>
    </source>
</evidence>
<dbReference type="Proteomes" id="UP000014523">
    <property type="component" value="Unassembled WGS sequence"/>
</dbReference>
<dbReference type="EMBL" id="ATGG01000013">
    <property type="protein sequence ID" value="EPF83512.1"/>
    <property type="molecule type" value="Genomic_DNA"/>
</dbReference>
<reference evidence="2 3" key="1">
    <citation type="submission" date="2013-06" db="EMBL/GenBank/DDBJ databases">
        <title>The Genome Sequence of Acinetobacter gyllenbergii CIP 110306.</title>
        <authorList>
            <consortium name="The Broad Institute Genome Sequencing Platform"/>
            <consortium name="The Broad Institute Genome Sequencing Center for Infectious Disease"/>
            <person name="Cerqueira G."/>
            <person name="Feldgarden M."/>
            <person name="Courvalin P."/>
            <person name="Perichon B."/>
            <person name="Grillot-Courvalin C."/>
            <person name="Clermont D."/>
            <person name="Rocha E."/>
            <person name="Yoon E.-J."/>
            <person name="Nemec A."/>
            <person name="Young S.K."/>
            <person name="Zeng Q."/>
            <person name="Gargeya S."/>
            <person name="Fitzgerald M."/>
            <person name="Abouelleil A."/>
            <person name="Alvarado L."/>
            <person name="Berlin A.M."/>
            <person name="Chapman S.B."/>
            <person name="Dewar J."/>
            <person name="Goldberg J."/>
            <person name="Griggs A."/>
            <person name="Gujja S."/>
            <person name="Hansen M."/>
            <person name="Howarth C."/>
            <person name="Imamovic A."/>
            <person name="Larimer J."/>
            <person name="McCowan C."/>
            <person name="Murphy C."/>
            <person name="Pearson M."/>
            <person name="Priest M."/>
            <person name="Roberts A."/>
            <person name="Saif S."/>
            <person name="Shea T."/>
            <person name="Sykes S."/>
            <person name="Wortman J."/>
            <person name="Nusbaum C."/>
            <person name="Birren B."/>
        </authorList>
    </citation>
    <scope>NUCLEOTIDE SEQUENCE [LARGE SCALE GENOMIC DNA]</scope>
    <source>
        <strain evidence="2 3">CIP 110306</strain>
    </source>
</reference>
<evidence type="ECO:0000256" key="1">
    <source>
        <dbReference type="SAM" id="Phobius"/>
    </source>
</evidence>
<keyword evidence="3" id="KW-1185">Reference proteome</keyword>
<proteinExistence type="predicted"/>
<dbReference type="RefSeq" id="WP_016539917.1">
    <property type="nucleotide sequence ID" value="NZ_ASQH01000001.1"/>
</dbReference>
<feature type="transmembrane region" description="Helical" evidence="1">
    <location>
        <begin position="86"/>
        <end position="114"/>
    </location>
</feature>
<evidence type="ECO:0000313" key="3">
    <source>
        <dbReference type="Proteomes" id="UP000014523"/>
    </source>
</evidence>
<accession>A0A829HHP2</accession>
<organism evidence="2 3">
    <name type="scientific">Acinetobacter gyllenbergii CIP 110306 = MTCC 11365</name>
    <dbReference type="NCBI Taxonomy" id="1217657"/>
    <lineage>
        <taxon>Bacteria</taxon>
        <taxon>Pseudomonadati</taxon>
        <taxon>Pseudomonadota</taxon>
        <taxon>Gammaproteobacteria</taxon>
        <taxon>Moraxellales</taxon>
        <taxon>Moraxellaceae</taxon>
        <taxon>Acinetobacter</taxon>
    </lineage>
</organism>
<gene>
    <name evidence="2" type="ORF">F957_01858</name>
</gene>
<name>A0A829HHP2_9GAMM</name>
<feature type="transmembrane region" description="Helical" evidence="1">
    <location>
        <begin position="134"/>
        <end position="151"/>
    </location>
</feature>
<keyword evidence="1" id="KW-1133">Transmembrane helix</keyword>
<keyword evidence="1" id="KW-0812">Transmembrane</keyword>
<feature type="transmembrane region" description="Helical" evidence="1">
    <location>
        <begin position="26"/>
        <end position="44"/>
    </location>
</feature>
<dbReference type="AlphaFoldDB" id="A0A829HHP2"/>
<keyword evidence="1" id="KW-0472">Membrane</keyword>
<protein>
    <submittedName>
        <fullName evidence="2">Uncharacterized protein</fullName>
    </submittedName>
</protein>
<comment type="caution">
    <text evidence="2">The sequence shown here is derived from an EMBL/GenBank/DDBJ whole genome shotgun (WGS) entry which is preliminary data.</text>
</comment>